<dbReference type="AlphaFoldDB" id="A0AAV2QNP1"/>
<evidence type="ECO:0000256" key="1">
    <source>
        <dbReference type="ARBA" id="ARBA00022460"/>
    </source>
</evidence>
<evidence type="ECO:0000256" key="2">
    <source>
        <dbReference type="PROSITE-ProRule" id="PRU00497"/>
    </source>
</evidence>
<gene>
    <name evidence="5" type="ORF">MNOR_LOCUS14348</name>
</gene>
<evidence type="ECO:0000256" key="4">
    <source>
        <dbReference type="SAM" id="SignalP"/>
    </source>
</evidence>
<evidence type="ECO:0000256" key="3">
    <source>
        <dbReference type="SAM" id="MobiDB-lite"/>
    </source>
</evidence>
<dbReference type="EMBL" id="CAXKWB010008559">
    <property type="protein sequence ID" value="CAL4091473.1"/>
    <property type="molecule type" value="Genomic_DNA"/>
</dbReference>
<dbReference type="GO" id="GO:0042302">
    <property type="term" value="F:structural constituent of cuticle"/>
    <property type="evidence" value="ECO:0007669"/>
    <property type="project" value="UniProtKB-UniRule"/>
</dbReference>
<comment type="caution">
    <text evidence="5">The sequence shown here is derived from an EMBL/GenBank/DDBJ whole genome shotgun (WGS) entry which is preliminary data.</text>
</comment>
<feature type="signal peptide" evidence="4">
    <location>
        <begin position="1"/>
        <end position="21"/>
    </location>
</feature>
<dbReference type="PROSITE" id="PS51155">
    <property type="entry name" value="CHIT_BIND_RR_2"/>
    <property type="match status" value="1"/>
</dbReference>
<sequence>MNKFIFIVIISSGFFVSPTSLQNPVQRSTDNQEVNKTYKFEYLEQDEHEGTKYGREEQSDGNKVQGVYSINLPDGRTQTVHYEVEDETGFRASIPYNGESKIPSIQEKIDKINQKLPKSENSNKSPGAAIPVPFPMLMTGIKPMVIMKPHSQTAHVPSSKSSFLNQIISSFKQLSTKKINPTRLPFIRLKPHLIRPEPQPIKPEPHPIKPEPHPIKPESHPIKPEPHPIKPEPHPIKPEPHPIKPDQHLIRPEP</sequence>
<evidence type="ECO:0000313" key="6">
    <source>
        <dbReference type="Proteomes" id="UP001497623"/>
    </source>
</evidence>
<dbReference type="PANTHER" id="PTHR12236:SF79">
    <property type="entry name" value="CUTICULAR PROTEIN 50CB-RELATED"/>
    <property type="match status" value="1"/>
</dbReference>
<keyword evidence="6" id="KW-1185">Reference proteome</keyword>
<feature type="region of interest" description="Disordered" evidence="3">
    <location>
        <begin position="194"/>
        <end position="254"/>
    </location>
</feature>
<dbReference type="GO" id="GO:0005615">
    <property type="term" value="C:extracellular space"/>
    <property type="evidence" value="ECO:0007669"/>
    <property type="project" value="TreeGrafter"/>
</dbReference>
<feature type="non-terminal residue" evidence="5">
    <location>
        <position position="254"/>
    </location>
</feature>
<evidence type="ECO:0000313" key="5">
    <source>
        <dbReference type="EMBL" id="CAL4091473.1"/>
    </source>
</evidence>
<keyword evidence="4" id="KW-0732">Signal</keyword>
<proteinExistence type="predicted"/>
<feature type="chain" id="PRO_5043438751" description="Cuticle protein" evidence="4">
    <location>
        <begin position="22"/>
        <end position="254"/>
    </location>
</feature>
<dbReference type="Pfam" id="PF00379">
    <property type="entry name" value="Chitin_bind_4"/>
    <property type="match status" value="1"/>
</dbReference>
<keyword evidence="1 2" id="KW-0193">Cuticle</keyword>
<organism evidence="5 6">
    <name type="scientific">Meganyctiphanes norvegica</name>
    <name type="common">Northern krill</name>
    <name type="synonym">Thysanopoda norvegica</name>
    <dbReference type="NCBI Taxonomy" id="48144"/>
    <lineage>
        <taxon>Eukaryota</taxon>
        <taxon>Metazoa</taxon>
        <taxon>Ecdysozoa</taxon>
        <taxon>Arthropoda</taxon>
        <taxon>Crustacea</taxon>
        <taxon>Multicrustacea</taxon>
        <taxon>Malacostraca</taxon>
        <taxon>Eumalacostraca</taxon>
        <taxon>Eucarida</taxon>
        <taxon>Euphausiacea</taxon>
        <taxon>Euphausiidae</taxon>
        <taxon>Meganyctiphanes</taxon>
    </lineage>
</organism>
<dbReference type="InterPro" id="IPR051217">
    <property type="entry name" value="Insect_Cuticle_Struc_Prot"/>
</dbReference>
<dbReference type="Proteomes" id="UP001497623">
    <property type="component" value="Unassembled WGS sequence"/>
</dbReference>
<dbReference type="GO" id="GO:0031012">
    <property type="term" value="C:extracellular matrix"/>
    <property type="evidence" value="ECO:0007669"/>
    <property type="project" value="TreeGrafter"/>
</dbReference>
<feature type="compositionally biased region" description="Basic and acidic residues" evidence="3">
    <location>
        <begin position="203"/>
        <end position="254"/>
    </location>
</feature>
<accession>A0AAV2QNP1</accession>
<evidence type="ECO:0008006" key="7">
    <source>
        <dbReference type="Google" id="ProtNLM"/>
    </source>
</evidence>
<name>A0AAV2QNP1_MEGNR</name>
<reference evidence="5 6" key="1">
    <citation type="submission" date="2024-05" db="EMBL/GenBank/DDBJ databases">
        <authorList>
            <person name="Wallberg A."/>
        </authorList>
    </citation>
    <scope>NUCLEOTIDE SEQUENCE [LARGE SCALE GENOMIC DNA]</scope>
</reference>
<protein>
    <recommendedName>
        <fullName evidence="7">Cuticle protein</fullName>
    </recommendedName>
</protein>
<dbReference type="InterPro" id="IPR000618">
    <property type="entry name" value="Insect_cuticle"/>
</dbReference>
<dbReference type="PANTHER" id="PTHR12236">
    <property type="entry name" value="STRUCTURAL CONTITUENT OF CUTICLE"/>
    <property type="match status" value="1"/>
</dbReference>